<proteinExistence type="predicted"/>
<feature type="domain" description="Secretion system C-terminal sorting" evidence="3">
    <location>
        <begin position="422"/>
        <end position="495"/>
    </location>
</feature>
<evidence type="ECO:0000313" key="4">
    <source>
        <dbReference type="EMBL" id="KAB2815528.1"/>
    </source>
</evidence>
<evidence type="ECO:0000256" key="2">
    <source>
        <dbReference type="SAM" id="SignalP"/>
    </source>
</evidence>
<evidence type="ECO:0000313" key="5">
    <source>
        <dbReference type="Proteomes" id="UP000484164"/>
    </source>
</evidence>
<dbReference type="OrthoDB" id="9792152at2"/>
<accession>A0A6L3ZDA3</accession>
<dbReference type="Pfam" id="PF18962">
    <property type="entry name" value="Por_Secre_tail"/>
    <property type="match status" value="1"/>
</dbReference>
<protein>
    <submittedName>
        <fullName evidence="4">T9SS type A sorting domain-containing protein</fullName>
    </submittedName>
</protein>
<sequence>MKSIVIAVLGLFSLSVNGQLPYTNVANHIAHNSDASIEVVGDYYYVANITNNVSPLSFQYARLDTNGLVLDTLTLEYDPSYYFNTNCIKCFTYHQGSFYHAINNGFNHIPGNDTSEILLHKVANDLSDTIVSTVYSTSLRNSLFATDIVFDSDSTFIMSSLHGYYNGTDPQQPGYWKIGSVISRLDTNFNLIWETEIPDIDMNRNNGLSPSQIVIDNNGGIFVVGPDHIYSTSSLNEAFVAKISQADGHLYWRKHFTRTRGIDGMYLTSNYDGTFTFVQNFSINPTQWNPILNVGILDSNGVVLNEREFNWGSTPIIAEGLIRLQDGSYYVSGVYDVAYGLGFRFTPQLDSLWSTSYEYPFTAGLSNVDDFQQDSSGMLVHTGWTVTSDIDNWLFRIDLQGCDSVNCGLNITEESNLQAFSVYPNPSKQDFHLEIAEDFVNARVSFELTDIYGRIVLKNVINQSPMKLSIEKAGVYFITIRNEHLSVLHTEKLIIIE</sequence>
<name>A0A6L3ZDA3_9FLAO</name>
<feature type="signal peptide" evidence="2">
    <location>
        <begin position="1"/>
        <end position="18"/>
    </location>
</feature>
<gene>
    <name evidence="4" type="ORF">F8C82_07440</name>
</gene>
<dbReference type="NCBIfam" id="TIGR04183">
    <property type="entry name" value="Por_Secre_tail"/>
    <property type="match status" value="1"/>
</dbReference>
<reference evidence="4 5" key="1">
    <citation type="submission" date="2019-10" db="EMBL/GenBank/DDBJ databases">
        <title>Genome sequence of Phaeocystidibacter marisrubri JCM30614 (type strain).</title>
        <authorList>
            <person name="Bowman J.P."/>
        </authorList>
    </citation>
    <scope>NUCLEOTIDE SEQUENCE [LARGE SCALE GENOMIC DNA]</scope>
    <source>
        <strain evidence="4 5">JCM 30614</strain>
    </source>
</reference>
<comment type="caution">
    <text evidence="4">The sequence shown here is derived from an EMBL/GenBank/DDBJ whole genome shotgun (WGS) entry which is preliminary data.</text>
</comment>
<evidence type="ECO:0000256" key="1">
    <source>
        <dbReference type="ARBA" id="ARBA00022729"/>
    </source>
</evidence>
<dbReference type="RefSeq" id="WP_151692958.1">
    <property type="nucleotide sequence ID" value="NZ_BMGX01000001.1"/>
</dbReference>
<dbReference type="EMBL" id="WBVQ01000002">
    <property type="protein sequence ID" value="KAB2815528.1"/>
    <property type="molecule type" value="Genomic_DNA"/>
</dbReference>
<keyword evidence="5" id="KW-1185">Reference proteome</keyword>
<dbReference type="InterPro" id="IPR026444">
    <property type="entry name" value="Secre_tail"/>
</dbReference>
<dbReference type="AlphaFoldDB" id="A0A6L3ZDA3"/>
<feature type="chain" id="PRO_5026804266" evidence="2">
    <location>
        <begin position="19"/>
        <end position="497"/>
    </location>
</feature>
<dbReference type="Proteomes" id="UP000484164">
    <property type="component" value="Unassembled WGS sequence"/>
</dbReference>
<keyword evidence="1 2" id="KW-0732">Signal</keyword>
<organism evidence="4 5">
    <name type="scientific">Phaeocystidibacter marisrubri</name>
    <dbReference type="NCBI Taxonomy" id="1577780"/>
    <lineage>
        <taxon>Bacteria</taxon>
        <taxon>Pseudomonadati</taxon>
        <taxon>Bacteroidota</taxon>
        <taxon>Flavobacteriia</taxon>
        <taxon>Flavobacteriales</taxon>
        <taxon>Phaeocystidibacteraceae</taxon>
        <taxon>Phaeocystidibacter</taxon>
    </lineage>
</organism>
<evidence type="ECO:0000259" key="3">
    <source>
        <dbReference type="Pfam" id="PF18962"/>
    </source>
</evidence>